<organism evidence="2">
    <name type="scientific">virus sp. ct6Ax4</name>
    <dbReference type="NCBI Taxonomy" id="2826791"/>
    <lineage>
        <taxon>Viruses</taxon>
    </lineage>
</organism>
<dbReference type="Gene3D" id="1.10.260.40">
    <property type="entry name" value="lambda repressor-like DNA-binding domains"/>
    <property type="match status" value="1"/>
</dbReference>
<feature type="domain" description="HTH cro/C1-type" evidence="1">
    <location>
        <begin position="8"/>
        <end position="60"/>
    </location>
</feature>
<proteinExistence type="predicted"/>
<dbReference type="SMART" id="SM00530">
    <property type="entry name" value="HTH_XRE"/>
    <property type="match status" value="1"/>
</dbReference>
<reference evidence="2" key="1">
    <citation type="journal article" date="2021" name="Proc. Natl. Acad. Sci. U.S.A.">
        <title>A Catalog of Tens of Thousands of Viruses from Human Metagenomes Reveals Hidden Associations with Chronic Diseases.</title>
        <authorList>
            <person name="Tisza M.J."/>
            <person name="Buck C.B."/>
        </authorList>
    </citation>
    <scope>NUCLEOTIDE SEQUENCE</scope>
    <source>
        <strain evidence="2">Ct6Ax4</strain>
    </source>
</reference>
<accession>A0A8S5R6A9</accession>
<name>A0A8S5R6A9_9VIRU</name>
<dbReference type="EMBL" id="BK015824">
    <property type="protein sequence ID" value="DAE26920.1"/>
    <property type="molecule type" value="Genomic_DNA"/>
</dbReference>
<dbReference type="PROSITE" id="PS50943">
    <property type="entry name" value="HTH_CROC1"/>
    <property type="match status" value="1"/>
</dbReference>
<dbReference type="InterPro" id="IPR001387">
    <property type="entry name" value="Cro/C1-type_HTH"/>
</dbReference>
<evidence type="ECO:0000259" key="1">
    <source>
        <dbReference type="PROSITE" id="PS50943"/>
    </source>
</evidence>
<dbReference type="SUPFAM" id="SSF47413">
    <property type="entry name" value="lambda repressor-like DNA-binding domains"/>
    <property type="match status" value="1"/>
</dbReference>
<dbReference type="GO" id="GO:0003677">
    <property type="term" value="F:DNA binding"/>
    <property type="evidence" value="ECO:0007669"/>
    <property type="project" value="InterPro"/>
</dbReference>
<dbReference type="InterPro" id="IPR010982">
    <property type="entry name" value="Lambda_DNA-bd_dom_sf"/>
</dbReference>
<protein>
    <submittedName>
        <fullName evidence="2">SOS-response transcriptional repressor</fullName>
    </submittedName>
</protein>
<sequence length="62" mass="7024">MPDIYKNVVEIANKKKMSISKLENLAELSPGTICKWKSRNPRIDTLKAVADVLKVKVDKLLE</sequence>
<dbReference type="Pfam" id="PF13443">
    <property type="entry name" value="HTH_26"/>
    <property type="match status" value="1"/>
</dbReference>
<evidence type="ECO:0000313" key="2">
    <source>
        <dbReference type="EMBL" id="DAE26920.1"/>
    </source>
</evidence>